<keyword evidence="8" id="KW-1185">Reference proteome</keyword>
<name>A0A0D0EVA3_9FLAO</name>
<evidence type="ECO:0000313" key="7">
    <source>
        <dbReference type="Proteomes" id="UP000032061"/>
    </source>
</evidence>
<dbReference type="Proteomes" id="UP000032061">
    <property type="component" value="Unassembled WGS sequence"/>
</dbReference>
<dbReference type="CDD" id="cd07377">
    <property type="entry name" value="WHTH_GntR"/>
    <property type="match status" value="1"/>
</dbReference>
<dbReference type="EMBL" id="MUGX01000007">
    <property type="protein sequence ID" value="OXA90155.1"/>
    <property type="molecule type" value="Genomic_DNA"/>
</dbReference>
<reference evidence="6 8" key="2">
    <citation type="submission" date="2016-11" db="EMBL/GenBank/DDBJ databases">
        <title>Whole genomes of Flavobacteriaceae.</title>
        <authorList>
            <person name="Stine C."/>
            <person name="Li C."/>
            <person name="Tadesse D."/>
        </authorList>
    </citation>
    <scope>NUCLEOTIDE SEQUENCE [LARGE SCALE GENOMIC DNA]</scope>
    <source>
        <strain evidence="6 8">ATCC 51468</strain>
    </source>
</reference>
<dbReference type="PANTHER" id="PTHR43537">
    <property type="entry name" value="TRANSCRIPTIONAL REGULATOR, GNTR FAMILY"/>
    <property type="match status" value="1"/>
</dbReference>
<dbReference type="SUPFAM" id="SSF48008">
    <property type="entry name" value="GntR ligand-binding domain-like"/>
    <property type="match status" value="1"/>
</dbReference>
<dbReference type="STRING" id="37752.IW18_20990"/>
<evidence type="ECO:0000256" key="2">
    <source>
        <dbReference type="ARBA" id="ARBA00023125"/>
    </source>
</evidence>
<dbReference type="Pfam" id="PF07729">
    <property type="entry name" value="FCD"/>
    <property type="match status" value="1"/>
</dbReference>
<dbReference type="InterPro" id="IPR036390">
    <property type="entry name" value="WH_DNA-bd_sf"/>
</dbReference>
<dbReference type="PRINTS" id="PR00035">
    <property type="entry name" value="HTHGNTR"/>
</dbReference>
<dbReference type="OrthoDB" id="9799482at2"/>
<dbReference type="RefSeq" id="WP_041520160.1">
    <property type="nucleotide sequence ID" value="NZ_JPRK01000023.1"/>
</dbReference>
<dbReference type="Gene3D" id="1.20.120.530">
    <property type="entry name" value="GntR ligand-binding domain-like"/>
    <property type="match status" value="1"/>
</dbReference>
<dbReference type="PROSITE" id="PS50949">
    <property type="entry name" value="HTH_GNTR"/>
    <property type="match status" value="1"/>
</dbReference>
<dbReference type="InterPro" id="IPR011711">
    <property type="entry name" value="GntR_C"/>
</dbReference>
<dbReference type="Proteomes" id="UP000198302">
    <property type="component" value="Unassembled WGS sequence"/>
</dbReference>
<evidence type="ECO:0000259" key="4">
    <source>
        <dbReference type="PROSITE" id="PS50949"/>
    </source>
</evidence>
<dbReference type="Gene3D" id="1.10.10.10">
    <property type="entry name" value="Winged helix-like DNA-binding domain superfamily/Winged helix DNA-binding domain"/>
    <property type="match status" value="1"/>
</dbReference>
<feature type="domain" description="HTH gntR-type" evidence="4">
    <location>
        <begin position="8"/>
        <end position="76"/>
    </location>
</feature>
<dbReference type="Pfam" id="PF00392">
    <property type="entry name" value="GntR"/>
    <property type="match status" value="1"/>
</dbReference>
<dbReference type="SMART" id="SM00895">
    <property type="entry name" value="FCD"/>
    <property type="match status" value="1"/>
</dbReference>
<dbReference type="InterPro" id="IPR036388">
    <property type="entry name" value="WH-like_DNA-bd_sf"/>
</dbReference>
<dbReference type="InterPro" id="IPR000524">
    <property type="entry name" value="Tscrpt_reg_HTH_GntR"/>
</dbReference>
<comment type="caution">
    <text evidence="5">The sequence shown here is derived from an EMBL/GenBank/DDBJ whole genome shotgun (WGS) entry which is preliminary data.</text>
</comment>
<dbReference type="InterPro" id="IPR008920">
    <property type="entry name" value="TF_FadR/GntR_C"/>
</dbReference>
<dbReference type="SMART" id="SM00345">
    <property type="entry name" value="HTH_GNTR"/>
    <property type="match status" value="1"/>
</dbReference>
<dbReference type="EMBL" id="JPRK01000023">
    <property type="protein sequence ID" value="KIO50801.1"/>
    <property type="molecule type" value="Genomic_DNA"/>
</dbReference>
<dbReference type="PANTHER" id="PTHR43537:SF47">
    <property type="entry name" value="REGULATORY PROTEIN GNTR HTH"/>
    <property type="match status" value="1"/>
</dbReference>
<gene>
    <name evidence="6" type="ORF">B0A73_03780</name>
    <name evidence="5" type="ORF">IW18_20990</name>
</gene>
<organism evidence="5 7">
    <name type="scientific">Flavobacterium hibernum</name>
    <dbReference type="NCBI Taxonomy" id="37752"/>
    <lineage>
        <taxon>Bacteria</taxon>
        <taxon>Pseudomonadati</taxon>
        <taxon>Bacteroidota</taxon>
        <taxon>Flavobacteriia</taxon>
        <taxon>Flavobacteriales</taxon>
        <taxon>Flavobacteriaceae</taxon>
        <taxon>Flavobacterium</taxon>
    </lineage>
</organism>
<accession>A0A0D0EVA3</accession>
<evidence type="ECO:0000256" key="1">
    <source>
        <dbReference type="ARBA" id="ARBA00023015"/>
    </source>
</evidence>
<evidence type="ECO:0000313" key="8">
    <source>
        <dbReference type="Proteomes" id="UP000198302"/>
    </source>
</evidence>
<dbReference type="GO" id="GO:0003700">
    <property type="term" value="F:DNA-binding transcription factor activity"/>
    <property type="evidence" value="ECO:0007669"/>
    <property type="project" value="InterPro"/>
</dbReference>
<dbReference type="GO" id="GO:0003677">
    <property type="term" value="F:DNA binding"/>
    <property type="evidence" value="ECO:0007669"/>
    <property type="project" value="UniProtKB-KW"/>
</dbReference>
<reference evidence="5 7" key="1">
    <citation type="submission" date="2015-01" db="EMBL/GenBank/DDBJ databases">
        <title>Genome of Flavobacterium hibernum DSM 12611.</title>
        <authorList>
            <person name="Stropko S.J."/>
            <person name="Pipes S.E."/>
            <person name="Newman J.D."/>
        </authorList>
    </citation>
    <scope>NUCLEOTIDE SEQUENCE [LARGE SCALE GENOMIC DNA]</scope>
    <source>
        <strain evidence="5 7">DSM 12611</strain>
    </source>
</reference>
<keyword evidence="1" id="KW-0805">Transcription regulation</keyword>
<proteinExistence type="predicted"/>
<dbReference type="AlphaFoldDB" id="A0A0D0EVA3"/>
<sequence length="221" mass="25146">MKTLIQKKSLAQEVASKIEEQIALGYYKINEKLPIEAALMESFGVGRSSIREAMKILANSGLLRIQQGVGTFVEQINSTQEPMDKRLMRATLQDLDEVRQLIELKIAEKAAINRTDDDILVMKQHLADRMKAANEGLLEECVEADIQFHIAIAEASKNEILSDLYKSVSKHLKKEFLHLYPDTRVFQETYDIHEQLLTNIIAKDQKETWNTAAKIVGQSNY</sequence>
<evidence type="ECO:0000313" key="6">
    <source>
        <dbReference type="EMBL" id="OXA90155.1"/>
    </source>
</evidence>
<protein>
    <submittedName>
        <fullName evidence="5">GntR family transcriptional regulator</fullName>
    </submittedName>
</protein>
<dbReference type="SUPFAM" id="SSF46785">
    <property type="entry name" value="Winged helix' DNA-binding domain"/>
    <property type="match status" value="1"/>
</dbReference>
<evidence type="ECO:0000256" key="3">
    <source>
        <dbReference type="ARBA" id="ARBA00023163"/>
    </source>
</evidence>
<keyword evidence="3" id="KW-0804">Transcription</keyword>
<evidence type="ECO:0000313" key="5">
    <source>
        <dbReference type="EMBL" id="KIO50801.1"/>
    </source>
</evidence>
<keyword evidence="2" id="KW-0238">DNA-binding</keyword>